<dbReference type="PROSITE" id="PS00198">
    <property type="entry name" value="4FE4S_FER_1"/>
    <property type="match status" value="1"/>
</dbReference>
<dbReference type="InterPro" id="IPR017900">
    <property type="entry name" value="4Fe4S_Fe_S_CS"/>
</dbReference>
<evidence type="ECO:0000256" key="3">
    <source>
        <dbReference type="ARBA" id="ARBA00023014"/>
    </source>
</evidence>
<dbReference type="Gene3D" id="3.30.70.20">
    <property type="match status" value="1"/>
</dbReference>
<evidence type="ECO:0000256" key="1">
    <source>
        <dbReference type="ARBA" id="ARBA00022723"/>
    </source>
</evidence>
<name>A0A5K7ZVA2_9BACT</name>
<dbReference type="Proteomes" id="UP000425960">
    <property type="component" value="Chromosome"/>
</dbReference>
<proteinExistence type="predicted"/>
<evidence type="ECO:0000313" key="6">
    <source>
        <dbReference type="Proteomes" id="UP000425960"/>
    </source>
</evidence>
<organism evidence="5 6">
    <name type="scientific">Desulfosarcina ovata subsp. sediminis</name>
    <dbReference type="NCBI Taxonomy" id="885957"/>
    <lineage>
        <taxon>Bacteria</taxon>
        <taxon>Pseudomonadati</taxon>
        <taxon>Thermodesulfobacteriota</taxon>
        <taxon>Desulfobacteria</taxon>
        <taxon>Desulfobacterales</taxon>
        <taxon>Desulfosarcinaceae</taxon>
        <taxon>Desulfosarcina</taxon>
    </lineage>
</organism>
<feature type="domain" description="4Fe-4S ferredoxin-type" evidence="4">
    <location>
        <begin position="269"/>
        <end position="297"/>
    </location>
</feature>
<dbReference type="SUPFAM" id="SSF54862">
    <property type="entry name" value="4Fe-4S ferredoxins"/>
    <property type="match status" value="1"/>
</dbReference>
<gene>
    <name evidence="5" type="ORF">DSCO28_47380</name>
</gene>
<sequence>MTDIYKQLATFLDHLPAGYPATESGVELRILKRLFSPEEAEAAMTLTMIPEPVAGVAARNGRDATELEKQFAEMADKGLVFRISKRGKTLYSAAQFVIGIWEYHLNSLDEGLVEDVNEYMPALLKQGWLDVKTKQLRVVPVSKSLAAGMAVTPYEAAEAILNAQSKIVVSDCICRKEQKLIGKGCDKPMETCFSFGAAAFYYERNGLGRSIDKAEALEILKSGVEAGLVLQPGNQQKTSNICMCCGCCCGILKNLKTLDRPAMAVHSNYFARVDDAACTGCEACVAGCQMDAIAMEDDIARVDLQRCIGCGLCVIDCPSGAMQIVEKNADDRYVPPKNMLATYIKIAQERGLR</sequence>
<keyword evidence="2" id="KW-0408">Iron</keyword>
<accession>A0A5K7ZVA2</accession>
<protein>
    <submittedName>
        <fullName evidence="5">(4Fe-4S)-binding protein</fullName>
    </submittedName>
</protein>
<dbReference type="GO" id="GO:0046872">
    <property type="term" value="F:metal ion binding"/>
    <property type="evidence" value="ECO:0007669"/>
    <property type="project" value="UniProtKB-KW"/>
</dbReference>
<keyword evidence="1" id="KW-0479">Metal-binding</keyword>
<evidence type="ECO:0000313" key="5">
    <source>
        <dbReference type="EMBL" id="BBO84172.1"/>
    </source>
</evidence>
<dbReference type="GO" id="GO:0051536">
    <property type="term" value="F:iron-sulfur cluster binding"/>
    <property type="evidence" value="ECO:0007669"/>
    <property type="project" value="UniProtKB-KW"/>
</dbReference>
<keyword evidence="3" id="KW-0411">Iron-sulfur</keyword>
<dbReference type="RefSeq" id="WP_155324173.1">
    <property type="nucleotide sequence ID" value="NZ_AP021876.1"/>
</dbReference>
<dbReference type="Pfam" id="PF13237">
    <property type="entry name" value="Fer4_10"/>
    <property type="match status" value="1"/>
</dbReference>
<reference evidence="5 6" key="1">
    <citation type="submission" date="2019-11" db="EMBL/GenBank/DDBJ databases">
        <title>Comparative genomics of hydrocarbon-degrading Desulfosarcina strains.</title>
        <authorList>
            <person name="Watanabe M."/>
            <person name="Kojima H."/>
            <person name="Fukui M."/>
        </authorList>
    </citation>
    <scope>NUCLEOTIDE SEQUENCE [LARGE SCALE GENOMIC DNA]</scope>
    <source>
        <strain evidence="5 6">28bB2T</strain>
    </source>
</reference>
<dbReference type="InterPro" id="IPR017896">
    <property type="entry name" value="4Fe4S_Fe-S-bd"/>
</dbReference>
<dbReference type="KEGG" id="dov:DSCO28_47380"/>
<dbReference type="EMBL" id="AP021876">
    <property type="protein sequence ID" value="BBO84172.1"/>
    <property type="molecule type" value="Genomic_DNA"/>
</dbReference>
<feature type="domain" description="4Fe-4S ferredoxin-type" evidence="4">
    <location>
        <begin position="298"/>
        <end position="327"/>
    </location>
</feature>
<dbReference type="AlphaFoldDB" id="A0A5K7ZVA2"/>
<evidence type="ECO:0000256" key="2">
    <source>
        <dbReference type="ARBA" id="ARBA00023004"/>
    </source>
</evidence>
<dbReference type="PROSITE" id="PS51379">
    <property type="entry name" value="4FE4S_FER_2"/>
    <property type="match status" value="2"/>
</dbReference>
<evidence type="ECO:0000259" key="4">
    <source>
        <dbReference type="PROSITE" id="PS51379"/>
    </source>
</evidence>